<feature type="domain" description="RHD" evidence="2">
    <location>
        <begin position="111"/>
        <end position="266"/>
    </location>
</feature>
<feature type="region of interest" description="Disordered" evidence="1">
    <location>
        <begin position="1"/>
        <end position="21"/>
    </location>
</feature>
<feature type="non-terminal residue" evidence="3">
    <location>
        <position position="428"/>
    </location>
</feature>
<evidence type="ECO:0000259" key="2">
    <source>
        <dbReference type="PROSITE" id="PS50254"/>
    </source>
</evidence>
<dbReference type="GO" id="GO:0033554">
    <property type="term" value="P:cellular response to stress"/>
    <property type="evidence" value="ECO:0007669"/>
    <property type="project" value="TreeGrafter"/>
</dbReference>
<dbReference type="PANTHER" id="PTHR24169">
    <property type="entry name" value="NUCLEAR FACTOR NF-KAPPA-B PROTEIN"/>
    <property type="match status" value="1"/>
</dbReference>
<protein>
    <submittedName>
        <fullName evidence="3">TF65 factor</fullName>
    </submittedName>
</protein>
<comment type="caution">
    <text evidence="3">The sequence shown here is derived from an EMBL/GenBank/DDBJ whole genome shotgun (WGS) entry which is preliminary data.</text>
</comment>
<dbReference type="InterPro" id="IPR014756">
    <property type="entry name" value="Ig_E-set"/>
</dbReference>
<dbReference type="InterPro" id="IPR032397">
    <property type="entry name" value="RHD_dimer"/>
</dbReference>
<dbReference type="PROSITE" id="PS50254">
    <property type="entry name" value="REL_2"/>
    <property type="match status" value="1"/>
</dbReference>
<dbReference type="AlphaFoldDB" id="A0A8J7T8S9"/>
<dbReference type="InterPro" id="IPR030492">
    <property type="entry name" value="RHD_CS"/>
</dbReference>
<organism evidence="3 4">
    <name type="scientific">Atractosteus spatula</name>
    <name type="common">Alligator gar</name>
    <name type="synonym">Lepisosteus spatula</name>
    <dbReference type="NCBI Taxonomy" id="7917"/>
    <lineage>
        <taxon>Eukaryota</taxon>
        <taxon>Metazoa</taxon>
        <taxon>Chordata</taxon>
        <taxon>Craniata</taxon>
        <taxon>Vertebrata</taxon>
        <taxon>Euteleostomi</taxon>
        <taxon>Actinopterygii</taxon>
        <taxon>Neopterygii</taxon>
        <taxon>Holostei</taxon>
        <taxon>Semionotiformes</taxon>
        <taxon>Lepisosteidae</taxon>
        <taxon>Atractosteus</taxon>
    </lineage>
</organism>
<evidence type="ECO:0000313" key="4">
    <source>
        <dbReference type="Proteomes" id="UP000736164"/>
    </source>
</evidence>
<dbReference type="GO" id="GO:0007249">
    <property type="term" value="P:canonical NF-kappaB signal transduction"/>
    <property type="evidence" value="ECO:0007669"/>
    <property type="project" value="TreeGrafter"/>
</dbReference>
<dbReference type="Pfam" id="PF16179">
    <property type="entry name" value="RHD_dimer"/>
    <property type="match status" value="1"/>
</dbReference>
<dbReference type="PANTHER" id="PTHR24169:SF1">
    <property type="entry name" value="TRANSCRIPTION FACTOR P65"/>
    <property type="match status" value="1"/>
</dbReference>
<dbReference type="SUPFAM" id="SSF81296">
    <property type="entry name" value="E set domains"/>
    <property type="match status" value="1"/>
</dbReference>
<feature type="region of interest" description="Disordered" evidence="1">
    <location>
        <begin position="57"/>
        <end position="76"/>
    </location>
</feature>
<dbReference type="GO" id="GO:0045087">
    <property type="term" value="P:innate immune response"/>
    <property type="evidence" value="ECO:0007669"/>
    <property type="project" value="TreeGrafter"/>
</dbReference>
<dbReference type="Proteomes" id="UP000736164">
    <property type="component" value="Unassembled WGS sequence"/>
</dbReference>
<proteinExistence type="predicted"/>
<keyword evidence="4" id="KW-1185">Reference proteome</keyword>
<dbReference type="InterPro" id="IPR000451">
    <property type="entry name" value="NFkB/Dor"/>
</dbReference>
<dbReference type="InterPro" id="IPR008967">
    <property type="entry name" value="p53-like_TF_DNA-bd_sf"/>
</dbReference>
<dbReference type="InterPro" id="IPR037059">
    <property type="entry name" value="RHD_DNA_bind_dom_sf"/>
</dbReference>
<name>A0A8J7T8S9_ATRSP</name>
<dbReference type="SUPFAM" id="SSF49417">
    <property type="entry name" value="p53-like transcription factors"/>
    <property type="match status" value="1"/>
</dbReference>
<dbReference type="GO" id="GO:0038061">
    <property type="term" value="P:non-canonical NF-kappaB signal transduction"/>
    <property type="evidence" value="ECO:0007669"/>
    <property type="project" value="TreeGrafter"/>
</dbReference>
<feature type="non-terminal residue" evidence="3">
    <location>
        <position position="1"/>
    </location>
</feature>
<dbReference type="PROSITE" id="PS01204">
    <property type="entry name" value="REL_1"/>
    <property type="match status" value="1"/>
</dbReference>
<dbReference type="GO" id="GO:0005634">
    <property type="term" value="C:nucleus"/>
    <property type="evidence" value="ECO:0007669"/>
    <property type="project" value="TreeGrafter"/>
</dbReference>
<dbReference type="Pfam" id="PF00554">
    <property type="entry name" value="RHD_DNA_bind"/>
    <property type="match status" value="2"/>
</dbReference>
<dbReference type="Gene3D" id="2.60.40.10">
    <property type="entry name" value="Immunoglobulins"/>
    <property type="match status" value="1"/>
</dbReference>
<dbReference type="GO" id="GO:0000978">
    <property type="term" value="F:RNA polymerase II cis-regulatory region sequence-specific DNA binding"/>
    <property type="evidence" value="ECO:0007669"/>
    <property type="project" value="TreeGrafter"/>
</dbReference>
<dbReference type="InterPro" id="IPR011539">
    <property type="entry name" value="RHD_DNA_bind_dom"/>
</dbReference>
<dbReference type="GO" id="GO:0045944">
    <property type="term" value="P:positive regulation of transcription by RNA polymerase II"/>
    <property type="evidence" value="ECO:0007669"/>
    <property type="project" value="TreeGrafter"/>
</dbReference>
<dbReference type="GO" id="GO:0034097">
    <property type="term" value="P:response to cytokine"/>
    <property type="evidence" value="ECO:0007669"/>
    <property type="project" value="TreeGrafter"/>
</dbReference>
<evidence type="ECO:0000313" key="3">
    <source>
        <dbReference type="EMBL" id="MBN3313991.1"/>
    </source>
</evidence>
<dbReference type="Gene3D" id="2.60.40.340">
    <property type="entry name" value="Rel homology domain (RHD), DNA-binding domain"/>
    <property type="match status" value="2"/>
</dbReference>
<reference evidence="3" key="1">
    <citation type="journal article" date="2021" name="Cell">
        <title>Tracing the genetic footprints of vertebrate landing in non-teleost ray-finned fishes.</title>
        <authorList>
            <person name="Bi X."/>
            <person name="Wang K."/>
            <person name="Yang L."/>
            <person name="Pan H."/>
            <person name="Jiang H."/>
            <person name="Wei Q."/>
            <person name="Fang M."/>
            <person name="Yu H."/>
            <person name="Zhu C."/>
            <person name="Cai Y."/>
            <person name="He Y."/>
            <person name="Gan X."/>
            <person name="Zeng H."/>
            <person name="Yu D."/>
            <person name="Zhu Y."/>
            <person name="Jiang H."/>
            <person name="Qiu Q."/>
            <person name="Yang H."/>
            <person name="Zhang Y.E."/>
            <person name="Wang W."/>
            <person name="Zhu M."/>
            <person name="He S."/>
            <person name="Zhang G."/>
        </authorList>
    </citation>
    <scope>NUCLEOTIDE SEQUENCE</scope>
    <source>
        <strain evidence="3">Allg_001</strain>
    </source>
</reference>
<dbReference type="InterPro" id="IPR013783">
    <property type="entry name" value="Ig-like_fold"/>
</dbReference>
<gene>
    <name evidence="3" type="primary">Rela</name>
    <name evidence="3" type="ORF">GTO95_0004661</name>
</gene>
<dbReference type="EMBL" id="JAAWVO010013848">
    <property type="protein sequence ID" value="MBN3313991.1"/>
    <property type="molecule type" value="Genomic_DNA"/>
</dbReference>
<dbReference type="GO" id="GO:0005737">
    <property type="term" value="C:cytoplasm"/>
    <property type="evidence" value="ECO:0007669"/>
    <property type="project" value="InterPro"/>
</dbReference>
<dbReference type="GO" id="GO:0000981">
    <property type="term" value="F:DNA-binding transcription factor activity, RNA polymerase II-specific"/>
    <property type="evidence" value="ECO:0007669"/>
    <property type="project" value="TreeGrafter"/>
</dbReference>
<dbReference type="GO" id="GO:0006954">
    <property type="term" value="P:inflammatory response"/>
    <property type="evidence" value="ECO:0007669"/>
    <property type="project" value="TreeGrafter"/>
</dbReference>
<accession>A0A8J7T8S9</accession>
<dbReference type="PRINTS" id="PR00057">
    <property type="entry name" value="NFKBTNSCPFCT"/>
</dbReference>
<evidence type="ECO:0000256" key="1">
    <source>
        <dbReference type="SAM" id="MobiDB-lite"/>
    </source>
</evidence>
<sequence>MALRCREAAPPTPPPPGSSFAPAFHLRINRRRWKRRRFSVKLSLSLFGRVVLAERGAEARRDGDGRKKNNKTRPEPEISLKVAVGKRGATHRITGKPLGMSFGWGQPAVNPGTPYIEIIEQPKQRGMRFRYKCEGRSAGSIPGEKSNDTTKTHPAIKVRRARGRPDSGQGAAVSFCPPARGGVGVGVFQNLGIQCVKKKDVVEAVGIRLQTQNNPFNIPESEVWGEEYDLNAVRLCFQATITLPSGELYQLEPVVSQPIYDNRAPNTAELKICRVNRNSGSCRGGDEIFLLCDKVQKGEAGAGVSGCSSARCFPLSLSLSSLSTTPLSYPSLLSLPSLPSLTLIPHHCPSLSSLPSLPSLTLIPPLSLIPLSHPSLSSLSLIPHHCPSLSSLSLIPLSHPSPLSLSLIPHPHPSPSIPPFLSETPWDF</sequence>
<dbReference type="GO" id="GO:0007399">
    <property type="term" value="P:nervous system development"/>
    <property type="evidence" value="ECO:0007669"/>
    <property type="project" value="UniProtKB-ARBA"/>
</dbReference>